<comment type="caution">
    <text evidence="2">The sequence shown here is derived from an EMBL/GenBank/DDBJ whole genome shotgun (WGS) entry which is preliminary data.</text>
</comment>
<proteinExistence type="predicted"/>
<dbReference type="Proteomes" id="UP000799441">
    <property type="component" value="Unassembled WGS sequence"/>
</dbReference>
<evidence type="ECO:0000313" key="2">
    <source>
        <dbReference type="EMBL" id="KAF2722285.1"/>
    </source>
</evidence>
<dbReference type="EMBL" id="MU003783">
    <property type="protein sequence ID" value="KAF2722285.1"/>
    <property type="molecule type" value="Genomic_DNA"/>
</dbReference>
<dbReference type="OrthoDB" id="3934090at2759"/>
<name>A0A9P4Q9W7_9PEZI</name>
<evidence type="ECO:0000313" key="3">
    <source>
        <dbReference type="Proteomes" id="UP000799441"/>
    </source>
</evidence>
<feature type="compositionally biased region" description="Basic and acidic residues" evidence="1">
    <location>
        <begin position="76"/>
        <end position="86"/>
    </location>
</feature>
<keyword evidence="3" id="KW-1185">Reference proteome</keyword>
<protein>
    <submittedName>
        <fullName evidence="2">Uncharacterized protein</fullName>
    </submittedName>
</protein>
<dbReference type="AlphaFoldDB" id="A0A9P4Q9W7"/>
<feature type="region of interest" description="Disordered" evidence="1">
    <location>
        <begin position="50"/>
        <end position="86"/>
    </location>
</feature>
<accession>A0A9P4Q9W7</accession>
<sequence>MTHVESLPDCNSDNEAFFDANETIHHSGASLRLHSSDAMLVDGGQVTQAQADEGMTTESNKASQKSSYEHNSTPVKNREGIDEARGGSDTALAAPLIEFLHINGCHNELAEFQRMTDTPPPPSPPPIPRIPRDCSTQLKQYDKFCRKAIKCVPQLSLASHRYWIGVLNLGVRVSKSDFHQKDFTWMMGNRLTCIETVWHSYSTQSGSVDFVLHCAGMKLDSDKDKKIEMRQLDYFNNRKVYLRAVDKDALDVEGKKLVPDEEPELIEIDD</sequence>
<feature type="compositionally biased region" description="Polar residues" evidence="1">
    <location>
        <begin position="50"/>
        <end position="75"/>
    </location>
</feature>
<gene>
    <name evidence="2" type="ORF">K431DRAFT_46054</name>
</gene>
<evidence type="ECO:0000256" key="1">
    <source>
        <dbReference type="SAM" id="MobiDB-lite"/>
    </source>
</evidence>
<reference evidence="2" key="1">
    <citation type="journal article" date="2020" name="Stud. Mycol.">
        <title>101 Dothideomycetes genomes: a test case for predicting lifestyles and emergence of pathogens.</title>
        <authorList>
            <person name="Haridas S."/>
            <person name="Albert R."/>
            <person name="Binder M."/>
            <person name="Bloem J."/>
            <person name="Labutti K."/>
            <person name="Salamov A."/>
            <person name="Andreopoulos B."/>
            <person name="Baker S."/>
            <person name="Barry K."/>
            <person name="Bills G."/>
            <person name="Bluhm B."/>
            <person name="Cannon C."/>
            <person name="Castanera R."/>
            <person name="Culley D."/>
            <person name="Daum C."/>
            <person name="Ezra D."/>
            <person name="Gonzalez J."/>
            <person name="Henrissat B."/>
            <person name="Kuo A."/>
            <person name="Liang C."/>
            <person name="Lipzen A."/>
            <person name="Lutzoni F."/>
            <person name="Magnuson J."/>
            <person name="Mondo S."/>
            <person name="Nolan M."/>
            <person name="Ohm R."/>
            <person name="Pangilinan J."/>
            <person name="Park H.-J."/>
            <person name="Ramirez L."/>
            <person name="Alfaro M."/>
            <person name="Sun H."/>
            <person name="Tritt A."/>
            <person name="Yoshinaga Y."/>
            <person name="Zwiers L.-H."/>
            <person name="Turgeon B."/>
            <person name="Goodwin S."/>
            <person name="Spatafora J."/>
            <person name="Crous P."/>
            <person name="Grigoriev I."/>
        </authorList>
    </citation>
    <scope>NUCLEOTIDE SEQUENCE</scope>
    <source>
        <strain evidence="2">CBS 116435</strain>
    </source>
</reference>
<organism evidence="2 3">
    <name type="scientific">Polychaeton citri CBS 116435</name>
    <dbReference type="NCBI Taxonomy" id="1314669"/>
    <lineage>
        <taxon>Eukaryota</taxon>
        <taxon>Fungi</taxon>
        <taxon>Dikarya</taxon>
        <taxon>Ascomycota</taxon>
        <taxon>Pezizomycotina</taxon>
        <taxon>Dothideomycetes</taxon>
        <taxon>Dothideomycetidae</taxon>
        <taxon>Capnodiales</taxon>
        <taxon>Capnodiaceae</taxon>
        <taxon>Polychaeton</taxon>
    </lineage>
</organism>